<reference evidence="1" key="1">
    <citation type="journal article" date="2020" name="Nature">
        <title>Giant virus diversity and host interactions through global metagenomics.</title>
        <authorList>
            <person name="Schulz F."/>
            <person name="Roux S."/>
            <person name="Paez-Espino D."/>
            <person name="Jungbluth S."/>
            <person name="Walsh D.A."/>
            <person name="Denef V.J."/>
            <person name="McMahon K.D."/>
            <person name="Konstantinidis K.T."/>
            <person name="Eloe-Fadrosh E.A."/>
            <person name="Kyrpides N.C."/>
            <person name="Woyke T."/>
        </authorList>
    </citation>
    <scope>NUCLEOTIDE SEQUENCE</scope>
    <source>
        <strain evidence="1">GVMAG-M-3300021962-46</strain>
    </source>
</reference>
<accession>A0A6C0CQG5</accession>
<dbReference type="Gene3D" id="2.170.270.10">
    <property type="entry name" value="SET domain"/>
    <property type="match status" value="1"/>
</dbReference>
<dbReference type="EMBL" id="MN739479">
    <property type="protein sequence ID" value="QHT07096.1"/>
    <property type="molecule type" value="Genomic_DNA"/>
</dbReference>
<organism evidence="1">
    <name type="scientific">viral metagenome</name>
    <dbReference type="NCBI Taxonomy" id="1070528"/>
    <lineage>
        <taxon>unclassified sequences</taxon>
        <taxon>metagenomes</taxon>
        <taxon>organismal metagenomes</taxon>
    </lineage>
</organism>
<evidence type="ECO:0000313" key="1">
    <source>
        <dbReference type="EMBL" id="QHT07096.1"/>
    </source>
</evidence>
<sequence length="143" mass="17123">MELLIEQCANLTIENDRKHINWYNNTIWELNAITTIDGEDHVYTNSFIRNGNYIGALEGKRKYTWKVLPAQYIIWVTDEWVIDCTEKPRCILAMVRESHYEGLETNCEWYKYVLDGELKFGLFAKRDIKLHEELIGRYQDSYY</sequence>
<name>A0A6C0CQG5_9ZZZZ</name>
<dbReference type="AlphaFoldDB" id="A0A6C0CQG5"/>
<protein>
    <submittedName>
        <fullName evidence="1">Uncharacterized protein</fullName>
    </submittedName>
</protein>
<dbReference type="InterPro" id="IPR046341">
    <property type="entry name" value="SET_dom_sf"/>
</dbReference>
<proteinExistence type="predicted"/>
<dbReference type="SUPFAM" id="SSF82199">
    <property type="entry name" value="SET domain"/>
    <property type="match status" value="1"/>
</dbReference>